<gene>
    <name evidence="8" type="ordered locus">RPD_2083</name>
</gene>
<evidence type="ECO:0000256" key="4">
    <source>
        <dbReference type="ARBA" id="ARBA00023004"/>
    </source>
</evidence>
<protein>
    <submittedName>
        <fullName evidence="8">Radical SAM</fullName>
    </submittedName>
</protein>
<evidence type="ECO:0000259" key="7">
    <source>
        <dbReference type="SMART" id="SM00729"/>
    </source>
</evidence>
<dbReference type="CDD" id="cd01335">
    <property type="entry name" value="Radical_SAM"/>
    <property type="match status" value="1"/>
</dbReference>
<dbReference type="SFLD" id="SFLDS00029">
    <property type="entry name" value="Radical_SAM"/>
    <property type="match status" value="1"/>
</dbReference>
<dbReference type="Proteomes" id="UP000001818">
    <property type="component" value="Chromosome"/>
</dbReference>
<dbReference type="SFLD" id="SFLDG01082">
    <property type="entry name" value="B12-binding_domain_containing"/>
    <property type="match status" value="1"/>
</dbReference>
<dbReference type="InterPro" id="IPR058240">
    <property type="entry name" value="rSAM_sf"/>
</dbReference>
<dbReference type="SUPFAM" id="SSF102114">
    <property type="entry name" value="Radical SAM enzymes"/>
    <property type="match status" value="1"/>
</dbReference>
<dbReference type="GO" id="GO:0051536">
    <property type="term" value="F:iron-sulfur cluster binding"/>
    <property type="evidence" value="ECO:0007669"/>
    <property type="project" value="UniProtKB-KW"/>
</dbReference>
<evidence type="ECO:0000313" key="9">
    <source>
        <dbReference type="Proteomes" id="UP000001818"/>
    </source>
</evidence>
<keyword evidence="2" id="KW-0949">S-adenosyl-L-methionine</keyword>
<name>Q139C1_RHOPS</name>
<dbReference type="EMBL" id="CP000283">
    <property type="protein sequence ID" value="ABE39318.1"/>
    <property type="molecule type" value="Genomic_DNA"/>
</dbReference>
<organism evidence="8 9">
    <name type="scientific">Rhodopseudomonas palustris (strain BisB5)</name>
    <dbReference type="NCBI Taxonomy" id="316057"/>
    <lineage>
        <taxon>Bacteria</taxon>
        <taxon>Pseudomonadati</taxon>
        <taxon>Pseudomonadota</taxon>
        <taxon>Alphaproteobacteria</taxon>
        <taxon>Hyphomicrobiales</taxon>
        <taxon>Nitrobacteraceae</taxon>
        <taxon>Rhodopseudomonas</taxon>
    </lineage>
</organism>
<keyword evidence="3" id="KW-0479">Metal-binding</keyword>
<feature type="domain" description="Elp3/MiaA/NifB-like radical SAM core" evidence="7">
    <location>
        <begin position="270"/>
        <end position="491"/>
    </location>
</feature>
<evidence type="ECO:0000256" key="5">
    <source>
        <dbReference type="ARBA" id="ARBA00023014"/>
    </source>
</evidence>
<proteinExistence type="predicted"/>
<dbReference type="AlphaFoldDB" id="Q139C1"/>
<dbReference type="GO" id="GO:0003824">
    <property type="term" value="F:catalytic activity"/>
    <property type="evidence" value="ECO:0007669"/>
    <property type="project" value="InterPro"/>
</dbReference>
<evidence type="ECO:0000256" key="6">
    <source>
        <dbReference type="SAM" id="MobiDB-lite"/>
    </source>
</evidence>
<feature type="region of interest" description="Disordered" evidence="6">
    <location>
        <begin position="627"/>
        <end position="655"/>
    </location>
</feature>
<dbReference type="SMART" id="SM00729">
    <property type="entry name" value="Elp3"/>
    <property type="match status" value="1"/>
</dbReference>
<dbReference type="HOGENOM" id="CLU_420262_0_0_5"/>
<dbReference type="KEGG" id="rpd:RPD_2083"/>
<evidence type="ECO:0000256" key="3">
    <source>
        <dbReference type="ARBA" id="ARBA00022723"/>
    </source>
</evidence>
<dbReference type="InterPro" id="IPR006638">
    <property type="entry name" value="Elp3/MiaA/NifB-like_rSAM"/>
</dbReference>
<reference evidence="8 9" key="1">
    <citation type="submission" date="2006-03" db="EMBL/GenBank/DDBJ databases">
        <title>Complete sequence of Rhodopseudomonas palustris BisB5.</title>
        <authorList>
            <consortium name="US DOE Joint Genome Institute"/>
            <person name="Copeland A."/>
            <person name="Lucas S."/>
            <person name="Lapidus A."/>
            <person name="Barry K."/>
            <person name="Detter J.C."/>
            <person name="Glavina del Rio T."/>
            <person name="Hammon N."/>
            <person name="Israni S."/>
            <person name="Dalin E."/>
            <person name="Tice H."/>
            <person name="Pitluck S."/>
            <person name="Chain P."/>
            <person name="Malfatti S."/>
            <person name="Shin M."/>
            <person name="Vergez L."/>
            <person name="Schmutz J."/>
            <person name="Larimer F."/>
            <person name="Land M."/>
            <person name="Hauser L."/>
            <person name="Pelletier D.A."/>
            <person name="Kyrpides N."/>
            <person name="Lykidis A."/>
            <person name="Oda Y."/>
            <person name="Harwood C.S."/>
            <person name="Richardson P."/>
        </authorList>
    </citation>
    <scope>NUCLEOTIDE SEQUENCE [LARGE SCALE GENOMIC DNA]</scope>
    <source>
        <strain evidence="8 9">BisB5</strain>
    </source>
</reference>
<comment type="cofactor">
    <cofactor evidence="1">
        <name>[4Fe-4S] cluster</name>
        <dbReference type="ChEBI" id="CHEBI:49883"/>
    </cofactor>
</comment>
<dbReference type="STRING" id="316057.RPD_2083"/>
<keyword evidence="4" id="KW-0408">Iron</keyword>
<dbReference type="PANTHER" id="PTHR43409">
    <property type="entry name" value="ANAEROBIC MAGNESIUM-PROTOPORPHYRIN IX MONOMETHYL ESTER CYCLASE-RELATED"/>
    <property type="match status" value="1"/>
</dbReference>
<dbReference type="InterPro" id="IPR007197">
    <property type="entry name" value="rSAM"/>
</dbReference>
<evidence type="ECO:0000256" key="2">
    <source>
        <dbReference type="ARBA" id="ARBA00022691"/>
    </source>
</evidence>
<sequence length="655" mass="72971">MELPRRARGDELLIPGKMLALRQRLRHLSAGHDLATVIVSAFDHRTRVLPFILADTRMAPGGVRAIGSALVDVGFDKTRIVLQQWNRNFSPLHMRLDGRIPDLFMISSMHLHSAECDRLIREVCRIEPDKRPLIMVGGPRIRYEPWHAFGADPNENWAADVAVTGEEYVFLELLEVLLSMRAAGESMRSVFARARDSGALDEIPGIVYARRAPRGGPIEELVDTGVQRLLGDLDELPDSVHGYKLLEPPSNQMTLASQALPANRVRKYSPIAGIVMTAGCKFRCSYCPIPAYNQSQFRAKSGERIAEEIGQIAETFGLYHFFGADDNFFNNTKRALDIAGTLARKARAGRPHCKVRLGTEVTVHDTVGIRDHLPLIRDAGFAAVWLGVEDMTATLVKKAQDKDKTELAFRLLRENNILPMPMMMHHDSQPLVTWKSNYGLLNQIRLLRKAGSITTQVMMLTPAPGSKWYENVFDSGMAFSKAGDVAVEPHIMDGNYVVASKHPRPWIKQVNLLIAYTYFFNPVRLLAALMFSKSAGVFSSAETRPADEVKDFSAAKKMRRRAELRVRAHLIDAGAQIYGMIGLFQTYRRTAGWAWRLFRDDIGRYDRVPVSPIPMRGVGDKPSDHALPGTINLSAPGKPAVREASAPDLAGTLTH</sequence>
<dbReference type="GO" id="GO:0046872">
    <property type="term" value="F:metal ion binding"/>
    <property type="evidence" value="ECO:0007669"/>
    <property type="project" value="UniProtKB-KW"/>
</dbReference>
<dbReference type="BioCyc" id="RPAL316057:RPD_RS10455-MONOMER"/>
<evidence type="ECO:0000313" key="8">
    <source>
        <dbReference type="EMBL" id="ABE39318.1"/>
    </source>
</evidence>
<accession>Q139C1</accession>
<dbReference type="Pfam" id="PF04055">
    <property type="entry name" value="Radical_SAM"/>
    <property type="match status" value="1"/>
</dbReference>
<dbReference type="InterPro" id="IPR051198">
    <property type="entry name" value="BchE-like"/>
</dbReference>
<evidence type="ECO:0000256" key="1">
    <source>
        <dbReference type="ARBA" id="ARBA00001966"/>
    </source>
</evidence>
<dbReference type="eggNOG" id="COG1032">
    <property type="taxonomic scope" value="Bacteria"/>
</dbReference>
<keyword evidence="5" id="KW-0411">Iron-sulfur</keyword>